<keyword evidence="3 6" id="KW-0812">Transmembrane</keyword>
<keyword evidence="5 7" id="KW-0472">Membrane</keyword>
<name>F2LW70_HIPMA</name>
<organism evidence="8 9">
    <name type="scientific">Hippea maritima (strain ATCC 700847 / DSM 10411 / MH2)</name>
    <dbReference type="NCBI Taxonomy" id="760142"/>
    <lineage>
        <taxon>Bacteria</taxon>
        <taxon>Pseudomonadati</taxon>
        <taxon>Campylobacterota</taxon>
        <taxon>Desulfurellia</taxon>
        <taxon>Desulfurellales</taxon>
        <taxon>Hippeaceae</taxon>
        <taxon>Hippea</taxon>
    </lineage>
</organism>
<dbReference type="InterPro" id="IPR001626">
    <property type="entry name" value="ABC_TroCD"/>
</dbReference>
<proteinExistence type="inferred from homology"/>
<dbReference type="GO" id="GO:0010043">
    <property type="term" value="P:response to zinc ion"/>
    <property type="evidence" value="ECO:0007669"/>
    <property type="project" value="TreeGrafter"/>
</dbReference>
<sequence>MVEGLLFRAAIVGVLLAIPLSIMSYFVVMRKMTFAGVGIAHSAFGGVALNFLLGFSSFLFPVVFCLLASLFIGFMYRKGGFSEDSIIDVIFVFSMAFGVFILSLSEGYSANILGILFGDILSVGRGDVFAALGVFFVGVVFVSFFFSHLHLATYNEELAKIRGINTDFLYYAFWAVLSLTVVFSIKLIGIILVNAFLVLPTLVGLNLSRNYRGIIATAVISSIISIAGGVFVSYVFNAPTGATIVLVYVLLWLLSFFVKLLRS</sequence>
<feature type="transmembrane region" description="Helical" evidence="7">
    <location>
        <begin position="6"/>
        <end position="27"/>
    </location>
</feature>
<dbReference type="STRING" id="760142.Hipma_1038"/>
<dbReference type="EMBL" id="CP002606">
    <property type="protein sequence ID" value="AEA34004.1"/>
    <property type="molecule type" value="Genomic_DNA"/>
</dbReference>
<comment type="similarity">
    <text evidence="2 6">Belongs to the ABC-3 integral membrane protein family.</text>
</comment>
<dbReference type="eggNOG" id="COG1108">
    <property type="taxonomic scope" value="Bacteria"/>
</dbReference>
<evidence type="ECO:0000313" key="8">
    <source>
        <dbReference type="EMBL" id="AEA34004.1"/>
    </source>
</evidence>
<feature type="transmembrane region" description="Helical" evidence="7">
    <location>
        <begin position="242"/>
        <end position="261"/>
    </location>
</feature>
<evidence type="ECO:0000256" key="1">
    <source>
        <dbReference type="ARBA" id="ARBA00004141"/>
    </source>
</evidence>
<feature type="transmembrane region" description="Helical" evidence="7">
    <location>
        <begin position="128"/>
        <end position="147"/>
    </location>
</feature>
<keyword evidence="4 7" id="KW-1133">Transmembrane helix</keyword>
<dbReference type="Gene3D" id="1.10.3470.10">
    <property type="entry name" value="ABC transporter involved in vitamin B12 uptake, BtuC"/>
    <property type="match status" value="1"/>
</dbReference>
<keyword evidence="6" id="KW-0813">Transport</keyword>
<reference evidence="8 9" key="1">
    <citation type="journal article" date="2011" name="Stand. Genomic Sci.">
        <title>Complete genome sequence of the thermophilic sulfur-reducer Hippea maritima type strain (MH(2)).</title>
        <authorList>
            <person name="Huntemann M."/>
            <person name="Lu M."/>
            <person name="Nolan M."/>
            <person name="Lapidus A."/>
            <person name="Lucas S."/>
            <person name="Hammon N."/>
            <person name="Deshpande S."/>
            <person name="Cheng J.F."/>
            <person name="Tapia R."/>
            <person name="Han C."/>
            <person name="Goodwin L."/>
            <person name="Pitluck S."/>
            <person name="Liolios K."/>
            <person name="Pagani I."/>
            <person name="Ivanova N."/>
            <person name="Ovchinikova G."/>
            <person name="Pati A."/>
            <person name="Chen A."/>
            <person name="Palaniappan K."/>
            <person name="Land M."/>
            <person name="Hauser L."/>
            <person name="Jeffries C.D."/>
            <person name="Detter J.C."/>
            <person name="Brambilla E.M."/>
            <person name="Rohde M."/>
            <person name="Spring S."/>
            <person name="Goker M."/>
            <person name="Woyke T."/>
            <person name="Bristow J."/>
            <person name="Eisen J.A."/>
            <person name="Markowitz V."/>
            <person name="Hugenholtz P."/>
            <person name="Kyrpides N.C."/>
            <person name="Klenk H.P."/>
            <person name="Mavromatis K."/>
        </authorList>
    </citation>
    <scope>NUCLEOTIDE SEQUENCE [LARGE SCALE GENOMIC DNA]</scope>
    <source>
        <strain evidence="9">ATCC 700847 / DSM 10411 / MH2</strain>
    </source>
</reference>
<keyword evidence="9" id="KW-1185">Reference proteome</keyword>
<dbReference type="InterPro" id="IPR037294">
    <property type="entry name" value="ABC_BtuC-like"/>
</dbReference>
<feature type="transmembrane region" description="Helical" evidence="7">
    <location>
        <begin position="34"/>
        <end position="52"/>
    </location>
</feature>
<evidence type="ECO:0000256" key="7">
    <source>
        <dbReference type="SAM" id="Phobius"/>
    </source>
</evidence>
<dbReference type="InParanoid" id="F2LW70"/>
<evidence type="ECO:0000313" key="9">
    <source>
        <dbReference type="Proteomes" id="UP000008139"/>
    </source>
</evidence>
<evidence type="ECO:0000256" key="6">
    <source>
        <dbReference type="RuleBase" id="RU003943"/>
    </source>
</evidence>
<feature type="transmembrane region" description="Helical" evidence="7">
    <location>
        <begin position="89"/>
        <end position="108"/>
    </location>
</feature>
<dbReference type="FunCoup" id="F2LW70">
    <property type="interactions" value="264"/>
</dbReference>
<feature type="transmembrane region" description="Helical" evidence="7">
    <location>
        <begin position="58"/>
        <end position="77"/>
    </location>
</feature>
<comment type="subcellular location">
    <subcellularLocation>
        <location evidence="6">Cell membrane</location>
        <topology evidence="6">Multi-pass membrane protein</topology>
    </subcellularLocation>
    <subcellularLocation>
        <location evidence="1">Membrane</location>
        <topology evidence="1">Multi-pass membrane protein</topology>
    </subcellularLocation>
</comment>
<dbReference type="GO" id="GO:0055085">
    <property type="term" value="P:transmembrane transport"/>
    <property type="evidence" value="ECO:0007669"/>
    <property type="project" value="InterPro"/>
</dbReference>
<dbReference type="Proteomes" id="UP000008139">
    <property type="component" value="Chromosome"/>
</dbReference>
<reference evidence="9" key="2">
    <citation type="submission" date="2011-03" db="EMBL/GenBank/DDBJ databases">
        <title>The complete genome of Hippea maritima DSM 10411.</title>
        <authorList>
            <consortium name="US DOE Joint Genome Institute (JGI-PGF)"/>
            <person name="Lucas S."/>
            <person name="Copeland A."/>
            <person name="Lapidus A."/>
            <person name="Bruce D."/>
            <person name="Goodwin L."/>
            <person name="Pitluck S."/>
            <person name="Peters L."/>
            <person name="Kyrpides N."/>
            <person name="Mavromatis K."/>
            <person name="Pagani I."/>
            <person name="Ivanova N."/>
            <person name="Mikhailova N."/>
            <person name="Lu M."/>
            <person name="Detter J.C."/>
            <person name="Tapia R."/>
            <person name="Han C."/>
            <person name="Land M."/>
            <person name="Hauser L."/>
            <person name="Markowitz V."/>
            <person name="Cheng J.-F."/>
            <person name="Hugenholtz P."/>
            <person name="Woyke T."/>
            <person name="Wu D."/>
            <person name="Spring S."/>
            <person name="Schroeder M."/>
            <person name="Brambilla E."/>
            <person name="Klenk H.-P."/>
            <person name="Eisen J.A."/>
        </authorList>
    </citation>
    <scope>NUCLEOTIDE SEQUENCE [LARGE SCALE GENOMIC DNA]</scope>
    <source>
        <strain evidence="9">ATCC 700847 / DSM 10411 / MH2</strain>
    </source>
</reference>
<dbReference type="GO" id="GO:0043190">
    <property type="term" value="C:ATP-binding cassette (ABC) transporter complex"/>
    <property type="evidence" value="ECO:0007669"/>
    <property type="project" value="InterPro"/>
</dbReference>
<dbReference type="SUPFAM" id="SSF81345">
    <property type="entry name" value="ABC transporter involved in vitamin B12 uptake, BtuC"/>
    <property type="match status" value="1"/>
</dbReference>
<dbReference type="RefSeq" id="WP_013682043.1">
    <property type="nucleotide sequence ID" value="NC_015318.1"/>
</dbReference>
<dbReference type="PANTHER" id="PTHR30477:SF0">
    <property type="entry name" value="METAL TRANSPORT SYSTEM MEMBRANE PROTEIN TM_0125-RELATED"/>
    <property type="match status" value="1"/>
</dbReference>
<gene>
    <name evidence="8" type="ordered locus">Hipma_1038</name>
</gene>
<evidence type="ECO:0000256" key="5">
    <source>
        <dbReference type="ARBA" id="ARBA00023136"/>
    </source>
</evidence>
<evidence type="ECO:0000256" key="2">
    <source>
        <dbReference type="ARBA" id="ARBA00008034"/>
    </source>
</evidence>
<accession>F2LW70</accession>
<dbReference type="OrthoDB" id="9798540at2"/>
<dbReference type="Pfam" id="PF00950">
    <property type="entry name" value="ABC-3"/>
    <property type="match status" value="1"/>
</dbReference>
<protein>
    <submittedName>
        <fullName evidence="8">ABC-type transporter, integral membrane subunit</fullName>
    </submittedName>
</protein>
<dbReference type="KEGG" id="hmr:Hipma_1038"/>
<evidence type="ECO:0000256" key="3">
    <source>
        <dbReference type="ARBA" id="ARBA00022692"/>
    </source>
</evidence>
<dbReference type="PANTHER" id="PTHR30477">
    <property type="entry name" value="ABC-TRANSPORTER METAL-BINDING PROTEIN"/>
    <property type="match status" value="1"/>
</dbReference>
<dbReference type="AlphaFoldDB" id="F2LW70"/>
<dbReference type="HOGENOM" id="CLU_028808_3_1_7"/>
<evidence type="ECO:0000256" key="4">
    <source>
        <dbReference type="ARBA" id="ARBA00022989"/>
    </source>
</evidence>
<feature type="transmembrane region" description="Helical" evidence="7">
    <location>
        <begin position="214"/>
        <end position="236"/>
    </location>
</feature>
<feature type="transmembrane region" description="Helical" evidence="7">
    <location>
        <begin position="168"/>
        <end position="185"/>
    </location>
</feature>